<dbReference type="EMBL" id="CP021425">
    <property type="protein sequence ID" value="ARU54924.1"/>
    <property type="molecule type" value="Genomic_DNA"/>
</dbReference>
<evidence type="ECO:0000256" key="4">
    <source>
        <dbReference type="ARBA" id="ARBA00022481"/>
    </source>
</evidence>
<dbReference type="InterPro" id="IPR012902">
    <property type="entry name" value="N_methyl_site"/>
</dbReference>
<evidence type="ECO:0000256" key="8">
    <source>
        <dbReference type="ARBA" id="ARBA00023136"/>
    </source>
</evidence>
<gene>
    <name evidence="13" type="ORF">OLMES_0832</name>
</gene>
<dbReference type="GO" id="GO:0015628">
    <property type="term" value="P:protein secretion by the type II secretion system"/>
    <property type="evidence" value="ECO:0007669"/>
    <property type="project" value="InterPro"/>
</dbReference>
<comment type="subcellular location">
    <subcellularLocation>
        <location evidence="1">Cell inner membrane</location>
        <topology evidence="1">Single-pass membrane protein</topology>
    </subcellularLocation>
</comment>
<evidence type="ECO:0000313" key="14">
    <source>
        <dbReference type="Proteomes" id="UP000196027"/>
    </source>
</evidence>
<organism evidence="13 14">
    <name type="scientific">Oleiphilus messinensis</name>
    <dbReference type="NCBI Taxonomy" id="141451"/>
    <lineage>
        <taxon>Bacteria</taxon>
        <taxon>Pseudomonadati</taxon>
        <taxon>Pseudomonadota</taxon>
        <taxon>Gammaproteobacteria</taxon>
        <taxon>Oceanospirillales</taxon>
        <taxon>Oleiphilaceae</taxon>
        <taxon>Oleiphilus</taxon>
    </lineage>
</organism>
<dbReference type="OrthoDB" id="2313614at2"/>
<evidence type="ECO:0000313" key="13">
    <source>
        <dbReference type="EMBL" id="ARU54924.1"/>
    </source>
</evidence>
<sequence length="187" mass="20236">MTRLHDISSHRQITTPVKQTFSSQDTIRGFTLAELLVVIAILGISAALAAPSFSDMYADYRLRKAAIDFHNALALAKSEAVKRGAQVSVSASGTNWSDGWNVNLGPSTIIYQFDRVSRITIAKPGGSSIGDISFQSDGIRNDHTQSSPTNSITFKARFCDERDKGREVDVEVSGVTNVNTINDNCGP</sequence>
<accession>A0A1Y0I658</accession>
<keyword evidence="6 11" id="KW-0812">Transmembrane</keyword>
<feature type="domain" description="General secretion pathway GspH" evidence="12">
    <location>
        <begin position="65"/>
        <end position="174"/>
    </location>
</feature>
<evidence type="ECO:0000256" key="2">
    <source>
        <dbReference type="ARBA" id="ARBA00021549"/>
    </source>
</evidence>
<keyword evidence="4" id="KW-0488">Methylation</keyword>
<comment type="similarity">
    <text evidence="9">Belongs to the GSP H family.</text>
</comment>
<dbReference type="GO" id="GO:0015627">
    <property type="term" value="C:type II protein secretion system complex"/>
    <property type="evidence" value="ECO:0007669"/>
    <property type="project" value="InterPro"/>
</dbReference>
<keyword evidence="8 11" id="KW-0472">Membrane</keyword>
<dbReference type="KEGG" id="ome:OLMES_0832"/>
<dbReference type="SUPFAM" id="SSF54523">
    <property type="entry name" value="Pili subunits"/>
    <property type="match status" value="1"/>
</dbReference>
<evidence type="ECO:0000256" key="1">
    <source>
        <dbReference type="ARBA" id="ARBA00004377"/>
    </source>
</evidence>
<evidence type="ECO:0000256" key="3">
    <source>
        <dbReference type="ARBA" id="ARBA00022475"/>
    </source>
</evidence>
<evidence type="ECO:0000256" key="10">
    <source>
        <dbReference type="ARBA" id="ARBA00030775"/>
    </source>
</evidence>
<dbReference type="AlphaFoldDB" id="A0A1Y0I658"/>
<keyword evidence="14" id="KW-1185">Reference proteome</keyword>
<dbReference type="InterPro" id="IPR045584">
    <property type="entry name" value="Pilin-like"/>
</dbReference>
<proteinExistence type="inferred from homology"/>
<keyword evidence="3" id="KW-1003">Cell membrane</keyword>
<keyword evidence="5" id="KW-0997">Cell inner membrane</keyword>
<dbReference type="Proteomes" id="UP000196027">
    <property type="component" value="Chromosome"/>
</dbReference>
<evidence type="ECO:0000256" key="11">
    <source>
        <dbReference type="SAM" id="Phobius"/>
    </source>
</evidence>
<evidence type="ECO:0000256" key="5">
    <source>
        <dbReference type="ARBA" id="ARBA00022519"/>
    </source>
</evidence>
<reference evidence="13 14" key="1">
    <citation type="submission" date="2017-05" db="EMBL/GenBank/DDBJ databases">
        <title>Genomic insights into alkan degradation activity of Oleiphilus messinensis.</title>
        <authorList>
            <person name="Kozyavkin S.A."/>
            <person name="Slesarev A.I."/>
            <person name="Golyshin P.N."/>
            <person name="Korzhenkov A."/>
            <person name="Golyshina O.N."/>
            <person name="Toshchakov S.V."/>
        </authorList>
    </citation>
    <scope>NUCLEOTIDE SEQUENCE [LARGE SCALE GENOMIC DNA]</scope>
    <source>
        <strain evidence="13 14">ME102</strain>
    </source>
</reference>
<keyword evidence="7 11" id="KW-1133">Transmembrane helix</keyword>
<dbReference type="NCBIfam" id="TIGR02532">
    <property type="entry name" value="IV_pilin_GFxxxE"/>
    <property type="match status" value="1"/>
</dbReference>
<evidence type="ECO:0000256" key="7">
    <source>
        <dbReference type="ARBA" id="ARBA00022989"/>
    </source>
</evidence>
<evidence type="ECO:0000256" key="6">
    <source>
        <dbReference type="ARBA" id="ARBA00022692"/>
    </source>
</evidence>
<evidence type="ECO:0000256" key="9">
    <source>
        <dbReference type="ARBA" id="ARBA00025772"/>
    </source>
</evidence>
<dbReference type="GO" id="GO:0005886">
    <property type="term" value="C:plasma membrane"/>
    <property type="evidence" value="ECO:0007669"/>
    <property type="project" value="UniProtKB-SubCell"/>
</dbReference>
<protein>
    <recommendedName>
        <fullName evidence="2">Type II secretion system protein H</fullName>
    </recommendedName>
    <alternativeName>
        <fullName evidence="10">General secretion pathway protein H</fullName>
    </alternativeName>
</protein>
<dbReference type="Pfam" id="PF07963">
    <property type="entry name" value="N_methyl"/>
    <property type="match status" value="1"/>
</dbReference>
<name>A0A1Y0I658_9GAMM</name>
<dbReference type="Pfam" id="PF12019">
    <property type="entry name" value="GspH"/>
    <property type="match status" value="1"/>
</dbReference>
<evidence type="ECO:0000259" key="12">
    <source>
        <dbReference type="Pfam" id="PF12019"/>
    </source>
</evidence>
<dbReference type="Gene3D" id="3.55.40.10">
    <property type="entry name" value="minor pseudopilin epsh domain"/>
    <property type="match status" value="1"/>
</dbReference>
<dbReference type="RefSeq" id="WP_087460083.1">
    <property type="nucleotide sequence ID" value="NZ_CP021425.1"/>
</dbReference>
<dbReference type="InterPro" id="IPR022346">
    <property type="entry name" value="T2SS_GspH"/>
</dbReference>
<feature type="transmembrane region" description="Helical" evidence="11">
    <location>
        <begin position="35"/>
        <end position="54"/>
    </location>
</feature>